<accession>A0ABT1SV79</accession>
<evidence type="ECO:0000313" key="11">
    <source>
        <dbReference type="Proteomes" id="UP001206692"/>
    </source>
</evidence>
<dbReference type="SUPFAM" id="SSF47384">
    <property type="entry name" value="Homodimeric domain of signal transducing histidine kinase"/>
    <property type="match status" value="1"/>
</dbReference>
<evidence type="ECO:0000256" key="6">
    <source>
        <dbReference type="ARBA" id="ARBA00022741"/>
    </source>
</evidence>
<sequence length="63" mass="7132">MRDPDSEKPLNATGVPSEVRPLVESLNQLFARTHAMMVRERRFTSDAAHELRSPLTALKVQTE</sequence>
<keyword evidence="4" id="KW-0597">Phosphoprotein</keyword>
<evidence type="ECO:0000256" key="5">
    <source>
        <dbReference type="ARBA" id="ARBA00022679"/>
    </source>
</evidence>
<keyword evidence="11" id="KW-1185">Reference proteome</keyword>
<evidence type="ECO:0000256" key="7">
    <source>
        <dbReference type="ARBA" id="ARBA00022777"/>
    </source>
</evidence>
<name>A0ABT1SV79_9FIRM</name>
<evidence type="ECO:0000256" key="1">
    <source>
        <dbReference type="ARBA" id="ARBA00000085"/>
    </source>
</evidence>
<dbReference type="CDD" id="cd00082">
    <property type="entry name" value="HisKA"/>
    <property type="match status" value="1"/>
</dbReference>
<evidence type="ECO:0000313" key="10">
    <source>
        <dbReference type="EMBL" id="MCQ5343782.1"/>
    </source>
</evidence>
<evidence type="ECO:0000256" key="4">
    <source>
        <dbReference type="ARBA" id="ARBA00022553"/>
    </source>
</evidence>
<keyword evidence="5" id="KW-0808">Transferase</keyword>
<keyword evidence="9" id="KW-0902">Two-component regulatory system</keyword>
<dbReference type="PANTHER" id="PTHR45436">
    <property type="entry name" value="SENSOR HISTIDINE KINASE YKOH"/>
    <property type="match status" value="1"/>
</dbReference>
<keyword evidence="8" id="KW-0067">ATP-binding</keyword>
<reference evidence="10 11" key="1">
    <citation type="submission" date="2022-06" db="EMBL/GenBank/DDBJ databases">
        <title>Isolation of gut microbiota from human fecal samples.</title>
        <authorList>
            <person name="Pamer E.G."/>
            <person name="Barat B."/>
            <person name="Waligurski E."/>
            <person name="Medina S."/>
            <person name="Paddock L."/>
            <person name="Mostad J."/>
        </authorList>
    </citation>
    <scope>NUCLEOTIDE SEQUENCE [LARGE SCALE GENOMIC DNA]</scope>
    <source>
        <strain evidence="10 11">DFI.1.1</strain>
    </source>
</reference>
<comment type="subcellular location">
    <subcellularLocation>
        <location evidence="2">Membrane</location>
        <topology evidence="2">Multi-pass membrane protein</topology>
    </subcellularLocation>
</comment>
<comment type="catalytic activity">
    <reaction evidence="1">
        <text>ATP + protein L-histidine = ADP + protein N-phospho-L-histidine.</text>
        <dbReference type="EC" id="2.7.13.3"/>
    </reaction>
</comment>
<evidence type="ECO:0000256" key="9">
    <source>
        <dbReference type="ARBA" id="ARBA00023012"/>
    </source>
</evidence>
<dbReference type="InterPro" id="IPR036097">
    <property type="entry name" value="HisK_dim/P_sf"/>
</dbReference>
<keyword evidence="7" id="KW-0418">Kinase</keyword>
<dbReference type="InterPro" id="IPR050428">
    <property type="entry name" value="TCS_sensor_his_kinase"/>
</dbReference>
<dbReference type="InterPro" id="IPR003661">
    <property type="entry name" value="HisK_dim/P_dom"/>
</dbReference>
<dbReference type="PANTHER" id="PTHR45436:SF14">
    <property type="entry name" value="SENSOR PROTEIN QSEC"/>
    <property type="match status" value="1"/>
</dbReference>
<evidence type="ECO:0000256" key="3">
    <source>
        <dbReference type="ARBA" id="ARBA00012438"/>
    </source>
</evidence>
<feature type="non-terminal residue" evidence="10">
    <location>
        <position position="63"/>
    </location>
</feature>
<dbReference type="Proteomes" id="UP001206692">
    <property type="component" value="Unassembled WGS sequence"/>
</dbReference>
<dbReference type="Gene3D" id="1.10.287.130">
    <property type="match status" value="1"/>
</dbReference>
<dbReference type="EC" id="2.7.13.3" evidence="3"/>
<protein>
    <recommendedName>
        <fullName evidence="3">histidine kinase</fullName>
        <ecNumber evidence="3">2.7.13.3</ecNumber>
    </recommendedName>
</protein>
<comment type="caution">
    <text evidence="10">The sequence shown here is derived from an EMBL/GenBank/DDBJ whole genome shotgun (WGS) entry which is preliminary data.</text>
</comment>
<proteinExistence type="predicted"/>
<gene>
    <name evidence="10" type="ORF">NE675_12260</name>
</gene>
<dbReference type="EMBL" id="JANGEW010000256">
    <property type="protein sequence ID" value="MCQ5343782.1"/>
    <property type="molecule type" value="Genomic_DNA"/>
</dbReference>
<evidence type="ECO:0000256" key="2">
    <source>
        <dbReference type="ARBA" id="ARBA00004141"/>
    </source>
</evidence>
<evidence type="ECO:0000256" key="8">
    <source>
        <dbReference type="ARBA" id="ARBA00022840"/>
    </source>
</evidence>
<keyword evidence="6" id="KW-0547">Nucleotide-binding</keyword>
<organism evidence="10 11">
    <name type="scientific">Megasphaera massiliensis</name>
    <dbReference type="NCBI Taxonomy" id="1232428"/>
    <lineage>
        <taxon>Bacteria</taxon>
        <taxon>Bacillati</taxon>
        <taxon>Bacillota</taxon>
        <taxon>Negativicutes</taxon>
        <taxon>Veillonellales</taxon>
        <taxon>Veillonellaceae</taxon>
        <taxon>Megasphaera</taxon>
    </lineage>
</organism>